<dbReference type="PANTHER" id="PTHR30535:SF34">
    <property type="entry name" value="MOLYBDATE-BINDING PROTEIN MOLA"/>
    <property type="match status" value="1"/>
</dbReference>
<name>A0A7V3YI14_9BACT</name>
<dbReference type="Pfam" id="PF01497">
    <property type="entry name" value="Peripla_BP_2"/>
    <property type="match status" value="1"/>
</dbReference>
<dbReference type="Gene3D" id="3.40.50.1980">
    <property type="entry name" value="Nitrogenase molybdenum iron protein domain"/>
    <property type="match status" value="2"/>
</dbReference>
<accession>A0A7V3YI14</accession>
<dbReference type="PROSITE" id="PS50983">
    <property type="entry name" value="FE_B12_PBP"/>
    <property type="match status" value="1"/>
</dbReference>
<dbReference type="EMBL" id="DTFV01000132">
    <property type="protein sequence ID" value="HGI31492.1"/>
    <property type="molecule type" value="Genomic_DNA"/>
</dbReference>
<dbReference type="InterPro" id="IPR054828">
    <property type="entry name" value="Vit_B12_bind_prot"/>
</dbReference>
<dbReference type="NCBIfam" id="NF038402">
    <property type="entry name" value="TroA_like"/>
    <property type="match status" value="1"/>
</dbReference>
<evidence type="ECO:0000259" key="2">
    <source>
        <dbReference type="PROSITE" id="PS50983"/>
    </source>
</evidence>
<dbReference type="CDD" id="cd01143">
    <property type="entry name" value="YvrC"/>
    <property type="match status" value="1"/>
</dbReference>
<dbReference type="InterPro" id="IPR002491">
    <property type="entry name" value="ABC_transptr_periplasmic_BD"/>
</dbReference>
<dbReference type="SUPFAM" id="SSF53807">
    <property type="entry name" value="Helical backbone' metal receptor"/>
    <property type="match status" value="1"/>
</dbReference>
<protein>
    <submittedName>
        <fullName evidence="3">ABC transporter substrate-binding protein</fullName>
    </submittedName>
</protein>
<evidence type="ECO:0000313" key="3">
    <source>
        <dbReference type="EMBL" id="HGI31492.1"/>
    </source>
</evidence>
<gene>
    <name evidence="3" type="ORF">ENV30_09360</name>
</gene>
<sequence>MEHSPPSPPPPSRTRKEAWAMRQRIFLFSVLCFFLLLSSASGLEVTDDTGRTVTLSSPAARVISLTPANTEIVFALGAGESLVGVTTYCDYPEEAKKKEKIGSITEVDLEAIVRLEPDLVLAGSLTPPEVVERLTQLGYPVFVLDAKSIAQVIEGIRKVALLLGREKEGEALVKAMEGDVREVQARVSGLSEEAKPRVFHVIWHDPLWTAGKDTFIHEFITLAGGKNVAEDLSGYVTLDLEELLRRNPDIITVVSAHGENLPYNFIVSDTRLRVLQAVQQGRVFVVDSDIVSRPGPRVTQALRVFASIIHPEIFGPYQSPKE</sequence>
<keyword evidence="1" id="KW-0732">Signal</keyword>
<organism evidence="3">
    <name type="scientific">Candidatus Caldatribacterium californiense</name>
    <dbReference type="NCBI Taxonomy" id="1454726"/>
    <lineage>
        <taxon>Bacteria</taxon>
        <taxon>Pseudomonadati</taxon>
        <taxon>Atribacterota</taxon>
        <taxon>Atribacteria</taxon>
        <taxon>Atribacterales</taxon>
        <taxon>Candidatus Caldatribacteriaceae</taxon>
        <taxon>Candidatus Caldatribacterium</taxon>
    </lineage>
</organism>
<dbReference type="AlphaFoldDB" id="A0A7V3YI14"/>
<proteinExistence type="predicted"/>
<reference evidence="3" key="1">
    <citation type="journal article" date="2020" name="mSystems">
        <title>Genome- and Community-Level Interaction Insights into Carbon Utilization and Element Cycling Functions of Hydrothermarchaeota in Hydrothermal Sediment.</title>
        <authorList>
            <person name="Zhou Z."/>
            <person name="Liu Y."/>
            <person name="Xu W."/>
            <person name="Pan J."/>
            <person name="Luo Z.H."/>
            <person name="Li M."/>
        </authorList>
    </citation>
    <scope>NUCLEOTIDE SEQUENCE [LARGE SCALE GENOMIC DNA]</scope>
    <source>
        <strain evidence="3">SpSt-747</strain>
    </source>
</reference>
<evidence type="ECO:0000256" key="1">
    <source>
        <dbReference type="ARBA" id="ARBA00022729"/>
    </source>
</evidence>
<dbReference type="PANTHER" id="PTHR30535">
    <property type="entry name" value="VITAMIN B12-BINDING PROTEIN"/>
    <property type="match status" value="1"/>
</dbReference>
<dbReference type="InterPro" id="IPR050902">
    <property type="entry name" value="ABC_Transporter_SBP"/>
</dbReference>
<comment type="caution">
    <text evidence="3">The sequence shown here is derived from an EMBL/GenBank/DDBJ whole genome shotgun (WGS) entry which is preliminary data.</text>
</comment>
<feature type="domain" description="Fe/B12 periplasmic-binding" evidence="2">
    <location>
        <begin position="61"/>
        <end position="313"/>
    </location>
</feature>